<dbReference type="Proteomes" id="UP001172159">
    <property type="component" value="Unassembled WGS sequence"/>
</dbReference>
<evidence type="ECO:0000256" key="1">
    <source>
        <dbReference type="SAM" id="MobiDB-lite"/>
    </source>
</evidence>
<dbReference type="AlphaFoldDB" id="A0AA40ANJ0"/>
<dbReference type="EMBL" id="JAUKTV010000013">
    <property type="protein sequence ID" value="KAK0718992.1"/>
    <property type="molecule type" value="Genomic_DNA"/>
</dbReference>
<name>A0AA40ANJ0_9PEZI</name>
<feature type="compositionally biased region" description="Pro residues" evidence="1">
    <location>
        <begin position="648"/>
        <end position="660"/>
    </location>
</feature>
<feature type="compositionally biased region" description="Basic residues" evidence="1">
    <location>
        <begin position="737"/>
        <end position="752"/>
    </location>
</feature>
<evidence type="ECO:0000313" key="2">
    <source>
        <dbReference type="EMBL" id="KAK0718992.1"/>
    </source>
</evidence>
<keyword evidence="3" id="KW-1185">Reference proteome</keyword>
<reference evidence="2" key="1">
    <citation type="submission" date="2023-06" db="EMBL/GenBank/DDBJ databases">
        <title>Genome-scale phylogeny and comparative genomics of the fungal order Sordariales.</title>
        <authorList>
            <consortium name="Lawrence Berkeley National Laboratory"/>
            <person name="Hensen N."/>
            <person name="Bonometti L."/>
            <person name="Westerberg I."/>
            <person name="Brannstrom I.O."/>
            <person name="Guillou S."/>
            <person name="Cros-Aarteil S."/>
            <person name="Calhoun S."/>
            <person name="Haridas S."/>
            <person name="Kuo A."/>
            <person name="Mondo S."/>
            <person name="Pangilinan J."/>
            <person name="Riley R."/>
            <person name="Labutti K."/>
            <person name="Andreopoulos B."/>
            <person name="Lipzen A."/>
            <person name="Chen C."/>
            <person name="Yanf M."/>
            <person name="Daum C."/>
            <person name="Ng V."/>
            <person name="Clum A."/>
            <person name="Steindorff A."/>
            <person name="Ohm R."/>
            <person name="Martin F."/>
            <person name="Silar P."/>
            <person name="Natvig D."/>
            <person name="Lalanne C."/>
            <person name="Gautier V."/>
            <person name="Ament-Velasquez S.L."/>
            <person name="Kruys A."/>
            <person name="Hutchinson M.I."/>
            <person name="Powell A.J."/>
            <person name="Barry K."/>
            <person name="Miller A.N."/>
            <person name="Grigoriev I.V."/>
            <person name="Debuchy R."/>
            <person name="Gladieux P."/>
            <person name="Thoren M.H."/>
            <person name="Johannesson H."/>
        </authorList>
    </citation>
    <scope>NUCLEOTIDE SEQUENCE</scope>
    <source>
        <strain evidence="2">CBS 540.89</strain>
    </source>
</reference>
<feature type="region of interest" description="Disordered" evidence="1">
    <location>
        <begin position="1130"/>
        <end position="1156"/>
    </location>
</feature>
<feature type="compositionally biased region" description="Basic and acidic residues" evidence="1">
    <location>
        <begin position="489"/>
        <end position="498"/>
    </location>
</feature>
<feature type="compositionally biased region" description="Low complexity" evidence="1">
    <location>
        <begin position="689"/>
        <end position="711"/>
    </location>
</feature>
<feature type="region of interest" description="Disordered" evidence="1">
    <location>
        <begin position="689"/>
        <end position="974"/>
    </location>
</feature>
<sequence>MEPRAQEEPAVPIHDDVHRPTYYRLSALSREPWMRFDCFDAKNPRTNQILNTKQSEWRLMFPHVKKWITLLRGTDILPPDLPEYPFVVFGPTRAIKDISNIGRGCLEEQFLTLYHESRHSQVLETRATATRRLELMNRVILWVLDHFAEPPEGWVQITSLFDHALFNDDDESADNDACILMDEIRSYNATPIPLLKEFMASIHPWHVAIKMCCAVILRCHQVRGLHTIHPGTPSFMEYLARMALSESDLDLYPEPAHRLTAAFVPHATGIRSDHIHLHPAGILIALNFFQFDRLREIAPTQEAREWKDPAYEQLLTKRRNDMVRFLLVSGRQALVKEIGRTKWRIDGWFNRPDNPCWPKPGIGALQQEAIRQVDANKADEPVKPLSELLEGLWQPPPPSPPKSYDELFITEAGEDQASCSHEEYADLWMTLDLFGRLKPKVYHESPPATSEMARQMKMEKADLLASAQLSTEANQQKEPPLPALPPWDDLFRDVRPPAEDGTTEEYPPLPDSPPDMQPPPAPRPASATAVHSDPFVDPPTNPNRLPPISSLPDPFQNPPYVPNGLPSETPVYETLADVPSRDSCQDDLAPDHFDALDNFWNTVPKPPGFESMSARDKSMWLMTVAAENNRVAAENSRAREVLSEARPLPQPPSGMPPPVLPIARPQDPVKDAPQVHPELVKTLLAVADAASRQASQIQAQRSRSSESSLDSDAVHEERKRANTEKIKARMEELQRQEKKKAKQKAKKERQKARKELEKQAETPSSQLLLTSQRSEEENAGVEANVTSSELEKGHDREQTKATSSELEHENVFVEEVPAGGPETVPLPESEDEGELAPSEKSAPKWKAWKKRKQERRQKEAEEKRLEEEKKARQREADKLKAKQEMARRLAEDQKRWDEERRQREELERLRLKQEAEEVARAKEESLRQAKEDERRKVQEARENRRAEAARRKSEAARRKEERTKAQLEAKPKARLRAEVKPLEIRKATPALAQPAAPAASVPVVEPVPPSSVLPVPVSLPAPSSSAGPVRIPPPSPVPSLAPVVSPPRAAVAVSPRAPVVSPPRPVRLQFGEVTPPEILGSPHEDFATTGESLLFSSRRPVISIPEPAEKVLSSSPVLVSAPAAPVMSGFSPAQPPNNLVPTTAPGPASRPVPAPMMADPFVTPSCRSYGDDAAITQSSA</sequence>
<proteinExistence type="predicted"/>
<organism evidence="2 3">
    <name type="scientific">Apiosordaria backusii</name>
    <dbReference type="NCBI Taxonomy" id="314023"/>
    <lineage>
        <taxon>Eukaryota</taxon>
        <taxon>Fungi</taxon>
        <taxon>Dikarya</taxon>
        <taxon>Ascomycota</taxon>
        <taxon>Pezizomycotina</taxon>
        <taxon>Sordariomycetes</taxon>
        <taxon>Sordariomycetidae</taxon>
        <taxon>Sordariales</taxon>
        <taxon>Lasiosphaeriaceae</taxon>
        <taxon>Apiosordaria</taxon>
    </lineage>
</organism>
<feature type="region of interest" description="Disordered" evidence="1">
    <location>
        <begin position="635"/>
        <end position="676"/>
    </location>
</feature>
<feature type="compositionally biased region" description="Basic and acidic residues" evidence="1">
    <location>
        <begin position="712"/>
        <end position="736"/>
    </location>
</feature>
<gene>
    <name evidence="2" type="ORF">B0T21DRAFT_415008</name>
</gene>
<dbReference type="CDD" id="cd06503">
    <property type="entry name" value="ATP-synt_Fo_b"/>
    <property type="match status" value="1"/>
</dbReference>
<comment type="caution">
    <text evidence="2">The sequence shown here is derived from an EMBL/GenBank/DDBJ whole genome shotgun (WGS) entry which is preliminary data.</text>
</comment>
<feature type="compositionally biased region" description="Basic and acidic residues" evidence="1">
    <location>
        <begin position="789"/>
        <end position="811"/>
    </location>
</feature>
<accession>A0AA40ANJ0</accession>
<feature type="compositionally biased region" description="Basic residues" evidence="1">
    <location>
        <begin position="846"/>
        <end position="855"/>
    </location>
</feature>
<evidence type="ECO:0000313" key="3">
    <source>
        <dbReference type="Proteomes" id="UP001172159"/>
    </source>
</evidence>
<feature type="compositionally biased region" description="Basic and acidic residues" evidence="1">
    <location>
        <begin position="856"/>
        <end position="974"/>
    </location>
</feature>
<feature type="compositionally biased region" description="Pro residues" evidence="1">
    <location>
        <begin position="507"/>
        <end position="523"/>
    </location>
</feature>
<feature type="region of interest" description="Disordered" evidence="1">
    <location>
        <begin position="470"/>
        <end position="571"/>
    </location>
</feature>
<feature type="compositionally biased region" description="Pro residues" evidence="1">
    <location>
        <begin position="536"/>
        <end position="545"/>
    </location>
</feature>
<protein>
    <submittedName>
        <fullName evidence="2">Uncharacterized protein</fullName>
    </submittedName>
</protein>
<feature type="compositionally biased region" description="Polar residues" evidence="1">
    <location>
        <begin position="761"/>
        <end position="772"/>
    </location>
</feature>